<dbReference type="AlphaFoldDB" id="A0A060CQ60"/>
<accession>A0A060CQ60</accession>
<sequence length="54" mass="6332">MINQDLLVDLEMISNFRKESSKTLFAYVFFMKGTPVIYQGEEIGMTNLHFNELK</sequence>
<organism evidence="2">
    <name type="scientific">uncultured Bacillus sp</name>
    <dbReference type="NCBI Taxonomy" id="83428"/>
    <lineage>
        <taxon>Bacteria</taxon>
        <taxon>Bacillati</taxon>
        <taxon>Bacillota</taxon>
        <taxon>Bacilli</taxon>
        <taxon>Bacillales</taxon>
        <taxon>Bacillaceae</taxon>
        <taxon>Bacillus</taxon>
        <taxon>environmental samples</taxon>
    </lineage>
</organism>
<evidence type="ECO:0000259" key="1">
    <source>
        <dbReference type="Pfam" id="PF00128"/>
    </source>
</evidence>
<feature type="domain" description="Glycosyl hydrolase family 13 catalytic" evidence="1">
    <location>
        <begin position="14"/>
        <end position="49"/>
    </location>
</feature>
<name>A0A060CQ60_9BACI</name>
<protein>
    <submittedName>
        <fullName evidence="2">CAZy families GH13 protein</fullName>
    </submittedName>
</protein>
<proteinExistence type="predicted"/>
<dbReference type="Gene3D" id="3.20.20.80">
    <property type="entry name" value="Glycosidases"/>
    <property type="match status" value="1"/>
</dbReference>
<dbReference type="Pfam" id="PF00128">
    <property type="entry name" value="Alpha-amylase"/>
    <property type="match status" value="1"/>
</dbReference>
<dbReference type="InterPro" id="IPR006047">
    <property type="entry name" value="GH13_cat_dom"/>
</dbReference>
<dbReference type="SUPFAM" id="SSF51445">
    <property type="entry name" value="(Trans)glycosidases"/>
    <property type="match status" value="1"/>
</dbReference>
<dbReference type="EMBL" id="KF128003">
    <property type="protein sequence ID" value="AIA95365.1"/>
    <property type="molecule type" value="Genomic_DNA"/>
</dbReference>
<reference evidence="2" key="1">
    <citation type="journal article" date="2013" name="Environ. Microbiol.">
        <title>Seasonally variable intestinal metagenomes of the red palm weevil (Rhynchophorus ferrugineus).</title>
        <authorList>
            <person name="Jia S."/>
            <person name="Zhang X."/>
            <person name="Zhang G."/>
            <person name="Yin A."/>
            <person name="Zhang S."/>
            <person name="Li F."/>
            <person name="Wang L."/>
            <person name="Zhao D."/>
            <person name="Yun Q."/>
            <person name="Tala"/>
            <person name="Wang J."/>
            <person name="Sun G."/>
            <person name="Baabdullah M."/>
            <person name="Yu X."/>
            <person name="Hu S."/>
            <person name="Al-Mssallem I.S."/>
            <person name="Yu J."/>
        </authorList>
    </citation>
    <scope>NUCLEOTIDE SEQUENCE</scope>
</reference>
<dbReference type="GO" id="GO:0005975">
    <property type="term" value="P:carbohydrate metabolic process"/>
    <property type="evidence" value="ECO:0007669"/>
    <property type="project" value="InterPro"/>
</dbReference>
<evidence type="ECO:0000313" key="2">
    <source>
        <dbReference type="EMBL" id="AIA95365.1"/>
    </source>
</evidence>
<dbReference type="InterPro" id="IPR017853">
    <property type="entry name" value="GH"/>
</dbReference>